<sequence>MNAEPVLMERTAGLRAVPVQDLAFEVADQGDGFTVTISSARWTIEGCGRSSRDGEIVLHSICGAKNPQGGRMVIHESGARAGHRLLVQDSLGEQHLIP</sequence>
<keyword evidence="2" id="KW-1185">Reference proteome</keyword>
<reference evidence="1 2" key="1">
    <citation type="submission" date="2022-10" db="EMBL/GenBank/DDBJ databases">
        <title>Luteolibacter flavescens strain MCCC 1K03193, whole genome shotgun sequencing project.</title>
        <authorList>
            <person name="Zhao G."/>
            <person name="Shen L."/>
        </authorList>
    </citation>
    <scope>NUCLEOTIDE SEQUENCE [LARGE SCALE GENOMIC DNA]</scope>
    <source>
        <strain evidence="1 2">MCCC 1K03193</strain>
    </source>
</reference>
<comment type="caution">
    <text evidence="1">The sequence shown here is derived from an EMBL/GenBank/DDBJ whole genome shotgun (WGS) entry which is preliminary data.</text>
</comment>
<protein>
    <submittedName>
        <fullName evidence="1">Uncharacterized protein</fullName>
    </submittedName>
</protein>
<dbReference type="RefSeq" id="WP_264502388.1">
    <property type="nucleotide sequence ID" value="NZ_JAPDDS010000010.1"/>
</dbReference>
<evidence type="ECO:0000313" key="1">
    <source>
        <dbReference type="EMBL" id="MCW1886431.1"/>
    </source>
</evidence>
<proteinExistence type="predicted"/>
<dbReference type="Proteomes" id="UP001207930">
    <property type="component" value="Unassembled WGS sequence"/>
</dbReference>
<gene>
    <name evidence="1" type="ORF">OKA04_16960</name>
</gene>
<dbReference type="EMBL" id="JAPDDS010000010">
    <property type="protein sequence ID" value="MCW1886431.1"/>
    <property type="molecule type" value="Genomic_DNA"/>
</dbReference>
<evidence type="ECO:0000313" key="2">
    <source>
        <dbReference type="Proteomes" id="UP001207930"/>
    </source>
</evidence>
<name>A0ABT3FT61_9BACT</name>
<accession>A0ABT3FT61</accession>
<organism evidence="1 2">
    <name type="scientific">Luteolibacter flavescens</name>
    <dbReference type="NCBI Taxonomy" id="1859460"/>
    <lineage>
        <taxon>Bacteria</taxon>
        <taxon>Pseudomonadati</taxon>
        <taxon>Verrucomicrobiota</taxon>
        <taxon>Verrucomicrobiia</taxon>
        <taxon>Verrucomicrobiales</taxon>
        <taxon>Verrucomicrobiaceae</taxon>
        <taxon>Luteolibacter</taxon>
    </lineage>
</organism>